<dbReference type="OrthoDB" id="3515175at2759"/>
<accession>A0A2I2G7P3</accession>
<comment type="caution">
    <text evidence="1">The sequence shown here is derived from an EMBL/GenBank/DDBJ whole genome shotgun (WGS) entry which is preliminary data.</text>
</comment>
<keyword evidence="2" id="KW-1185">Reference proteome</keyword>
<dbReference type="AlphaFoldDB" id="A0A2I2G7P3"/>
<evidence type="ECO:0000313" key="2">
    <source>
        <dbReference type="Proteomes" id="UP000234275"/>
    </source>
</evidence>
<reference evidence="1 2" key="1">
    <citation type="submission" date="2016-12" db="EMBL/GenBank/DDBJ databases">
        <title>The genomes of Aspergillus section Nigri reveals drivers in fungal speciation.</title>
        <authorList>
            <consortium name="DOE Joint Genome Institute"/>
            <person name="Vesth T.C."/>
            <person name="Nybo J."/>
            <person name="Theobald S."/>
            <person name="Brandl J."/>
            <person name="Frisvad J.C."/>
            <person name="Nielsen K.F."/>
            <person name="Lyhne E.K."/>
            <person name="Kogle M.E."/>
            <person name="Kuo A."/>
            <person name="Riley R."/>
            <person name="Clum A."/>
            <person name="Nolan M."/>
            <person name="Lipzen A."/>
            <person name="Salamov A."/>
            <person name="Henrissat B."/>
            <person name="Wiebenga A."/>
            <person name="De Vries R.P."/>
            <person name="Grigoriev I.V."/>
            <person name="Mortensen U.H."/>
            <person name="Andersen M.R."/>
            <person name="Baker S.E."/>
        </authorList>
    </citation>
    <scope>NUCLEOTIDE SEQUENCE [LARGE SCALE GENOMIC DNA]</scope>
    <source>
        <strain evidence="1 2">IBT 23096</strain>
    </source>
</reference>
<dbReference type="RefSeq" id="XP_024704201.1">
    <property type="nucleotide sequence ID" value="XM_024854688.1"/>
</dbReference>
<protein>
    <submittedName>
        <fullName evidence="1">Uncharacterized protein</fullName>
    </submittedName>
</protein>
<proteinExistence type="predicted"/>
<dbReference type="EMBL" id="MSFO01000004">
    <property type="protein sequence ID" value="PLB48899.1"/>
    <property type="molecule type" value="Genomic_DNA"/>
</dbReference>
<evidence type="ECO:0000313" key="1">
    <source>
        <dbReference type="EMBL" id="PLB48899.1"/>
    </source>
</evidence>
<name>A0A2I2G7P3_9EURO</name>
<dbReference type="STRING" id="1392250.A0A2I2G7P3"/>
<dbReference type="VEuPathDB" id="FungiDB:P170DRAFT_509564"/>
<organism evidence="1 2">
    <name type="scientific">Aspergillus steynii IBT 23096</name>
    <dbReference type="NCBI Taxonomy" id="1392250"/>
    <lineage>
        <taxon>Eukaryota</taxon>
        <taxon>Fungi</taxon>
        <taxon>Dikarya</taxon>
        <taxon>Ascomycota</taxon>
        <taxon>Pezizomycotina</taxon>
        <taxon>Eurotiomycetes</taxon>
        <taxon>Eurotiomycetidae</taxon>
        <taxon>Eurotiales</taxon>
        <taxon>Aspergillaceae</taxon>
        <taxon>Aspergillus</taxon>
        <taxon>Aspergillus subgen. Circumdati</taxon>
    </lineage>
</organism>
<dbReference type="Proteomes" id="UP000234275">
    <property type="component" value="Unassembled WGS sequence"/>
</dbReference>
<sequence>MPRVYTCLSSNSPRSFLFCIVANVGPGGASRSLVVAYRQGRDGDSSPVSNARVAHVAADTLALAEFGEQVRRRLEEVPNSLGPSEVSGHILRIAYAGRTHLNWAAFRNLTLGLEGDEEDLDNLIAALAHCTALRQLCFLQTPDMDSDDTSARFCTQLLLRVRSSRDPECLRDKTIYLTSAFSTSLRNCSTTGVSFASSVVQVFPVMHILTFTDHPRKDVADGDADEDHLQQHPNSYRYTSYDRGSTLLGAERFAVRFLSYLRSVDSVLAAVVMDESSARALLSQVL</sequence>
<gene>
    <name evidence="1" type="ORF">P170DRAFT_509564</name>
</gene>
<dbReference type="GeneID" id="36562394"/>